<evidence type="ECO:0000256" key="3">
    <source>
        <dbReference type="ARBA" id="ARBA00022692"/>
    </source>
</evidence>
<keyword evidence="5 7" id="KW-1133">Transmembrane helix</keyword>
<keyword evidence="4 7" id="KW-0187">Copper transport</keyword>
<evidence type="ECO:0000256" key="1">
    <source>
        <dbReference type="ARBA" id="ARBA00004141"/>
    </source>
</evidence>
<dbReference type="Proteomes" id="UP000594638">
    <property type="component" value="Unassembled WGS sequence"/>
</dbReference>
<evidence type="ECO:0000313" key="8">
    <source>
        <dbReference type="EMBL" id="CAA2953912.1"/>
    </source>
</evidence>
<dbReference type="PANTHER" id="PTHR12483:SF27">
    <property type="entry name" value="COPPER TRANSPORT PROTEIN CTR1"/>
    <property type="match status" value="1"/>
</dbReference>
<evidence type="ECO:0000256" key="6">
    <source>
        <dbReference type="ARBA" id="ARBA00023136"/>
    </source>
</evidence>
<protein>
    <recommendedName>
        <fullName evidence="7">Copper transport protein</fullName>
    </recommendedName>
</protein>
<dbReference type="Gramene" id="OE9A007780T1">
    <property type="protein sequence ID" value="OE9A007780C1"/>
    <property type="gene ID" value="OE9A007780"/>
</dbReference>
<dbReference type="EMBL" id="CACTIH010000102">
    <property type="protein sequence ID" value="CAA2953912.1"/>
    <property type="molecule type" value="Genomic_DNA"/>
</dbReference>
<keyword evidence="7" id="KW-0813">Transport</keyword>
<evidence type="ECO:0000256" key="5">
    <source>
        <dbReference type="ARBA" id="ARBA00022989"/>
    </source>
</evidence>
<evidence type="ECO:0000256" key="2">
    <source>
        <dbReference type="ARBA" id="ARBA00006921"/>
    </source>
</evidence>
<dbReference type="Pfam" id="PF04145">
    <property type="entry name" value="Ctr"/>
    <property type="match status" value="1"/>
</dbReference>
<keyword evidence="7" id="KW-0186">Copper</keyword>
<comment type="subcellular location">
    <subcellularLocation>
        <location evidence="1 7">Membrane</location>
        <topology evidence="1 7">Multi-pass membrane protein</topology>
    </subcellularLocation>
</comment>
<keyword evidence="6 7" id="KW-0472">Membrane</keyword>
<keyword evidence="3 7" id="KW-0812">Transmembrane</keyword>
<sequence>MKVVHTHQQMLYIIIYEGTPKFFSLFTPETRNQPTNPQFLNQKNTWIKMMHMTFYWGKRVTILFDSWKTDSWIGYIISLLACLLFSVFYQYMEDRRLKFKLLSLNDTKNSSSSGGDGGGGGGVTSPLLYSKSGGGKWSASRFAGAIMFGVNSAIGYFLMLAIMSFNGGVFIAVVLGLAVGYLVFRSGGDGGELLVADNPCACA</sequence>
<evidence type="ECO:0000256" key="7">
    <source>
        <dbReference type="RuleBase" id="RU367022"/>
    </source>
</evidence>
<dbReference type="GO" id="GO:0005886">
    <property type="term" value="C:plasma membrane"/>
    <property type="evidence" value="ECO:0007669"/>
    <property type="project" value="TreeGrafter"/>
</dbReference>
<feature type="transmembrane region" description="Helical" evidence="7">
    <location>
        <begin position="165"/>
        <end position="184"/>
    </location>
</feature>
<gene>
    <name evidence="8" type="ORF">OLEA9_A007780</name>
</gene>
<evidence type="ECO:0000256" key="4">
    <source>
        <dbReference type="ARBA" id="ARBA00022796"/>
    </source>
</evidence>
<dbReference type="OrthoDB" id="73901at2759"/>
<dbReference type="GO" id="GO:0005375">
    <property type="term" value="F:copper ion transmembrane transporter activity"/>
    <property type="evidence" value="ECO:0007669"/>
    <property type="project" value="UniProtKB-UniRule"/>
</dbReference>
<evidence type="ECO:0000313" key="9">
    <source>
        <dbReference type="Proteomes" id="UP000594638"/>
    </source>
</evidence>
<proteinExistence type="inferred from homology"/>
<feature type="transmembrane region" description="Helical" evidence="7">
    <location>
        <begin position="139"/>
        <end position="159"/>
    </location>
</feature>
<reference evidence="8 9" key="1">
    <citation type="submission" date="2019-12" db="EMBL/GenBank/DDBJ databases">
        <authorList>
            <person name="Alioto T."/>
            <person name="Alioto T."/>
            <person name="Gomez Garrido J."/>
        </authorList>
    </citation>
    <scope>NUCLEOTIDE SEQUENCE [LARGE SCALE GENOMIC DNA]</scope>
</reference>
<feature type="transmembrane region" description="Helical" evidence="7">
    <location>
        <begin position="72"/>
        <end position="92"/>
    </location>
</feature>
<dbReference type="PANTHER" id="PTHR12483">
    <property type="entry name" value="SOLUTE CARRIER FAMILY 31 COPPER TRANSPORTERS"/>
    <property type="match status" value="1"/>
</dbReference>
<accession>A0A8S0PLV6</accession>
<name>A0A8S0PLV6_OLEEU</name>
<comment type="caution">
    <text evidence="8">The sequence shown here is derived from an EMBL/GenBank/DDBJ whole genome shotgun (WGS) entry which is preliminary data.</text>
</comment>
<dbReference type="AlphaFoldDB" id="A0A8S0PLV6"/>
<comment type="similarity">
    <text evidence="2 7">Belongs to the copper transporter (Ctr) (TC 1.A.56) family. SLC31A subfamily.</text>
</comment>
<dbReference type="InterPro" id="IPR007274">
    <property type="entry name" value="Cop_transporter"/>
</dbReference>
<organism evidence="8 9">
    <name type="scientific">Olea europaea subsp. europaea</name>
    <dbReference type="NCBI Taxonomy" id="158383"/>
    <lineage>
        <taxon>Eukaryota</taxon>
        <taxon>Viridiplantae</taxon>
        <taxon>Streptophyta</taxon>
        <taxon>Embryophyta</taxon>
        <taxon>Tracheophyta</taxon>
        <taxon>Spermatophyta</taxon>
        <taxon>Magnoliopsida</taxon>
        <taxon>eudicotyledons</taxon>
        <taxon>Gunneridae</taxon>
        <taxon>Pentapetalae</taxon>
        <taxon>asterids</taxon>
        <taxon>lamiids</taxon>
        <taxon>Lamiales</taxon>
        <taxon>Oleaceae</taxon>
        <taxon>Oleeae</taxon>
        <taxon>Olea</taxon>
    </lineage>
</organism>
<keyword evidence="7" id="KW-0406">Ion transport</keyword>
<keyword evidence="9" id="KW-1185">Reference proteome</keyword>